<dbReference type="Gene3D" id="3.90.79.10">
    <property type="entry name" value="Nucleoside Triphosphate Pyrophosphohydrolase"/>
    <property type="match status" value="1"/>
</dbReference>
<evidence type="ECO:0000259" key="3">
    <source>
        <dbReference type="PROSITE" id="PS51462"/>
    </source>
</evidence>
<dbReference type="AlphaFoldDB" id="A0A4R2BBQ2"/>
<evidence type="ECO:0000313" key="5">
    <source>
        <dbReference type="Proteomes" id="UP000295689"/>
    </source>
</evidence>
<proteinExistence type="inferred from homology"/>
<evidence type="ECO:0000313" key="4">
    <source>
        <dbReference type="EMBL" id="TCN24348.1"/>
    </source>
</evidence>
<feature type="domain" description="Nudix hydrolase" evidence="3">
    <location>
        <begin position="11"/>
        <end position="158"/>
    </location>
</feature>
<dbReference type="PANTHER" id="PTHR43736">
    <property type="entry name" value="ADP-RIBOSE PYROPHOSPHATASE"/>
    <property type="match status" value="1"/>
</dbReference>
<dbReference type="RefSeq" id="WP_132006996.1">
    <property type="nucleotide sequence ID" value="NZ_JABUHM010000005.1"/>
</dbReference>
<name>A0A4R2BBQ2_9BACI</name>
<keyword evidence="2" id="KW-0378">Hydrolase</keyword>
<dbReference type="InterPro" id="IPR000086">
    <property type="entry name" value="NUDIX_hydrolase_dom"/>
</dbReference>
<gene>
    <name evidence="4" type="ORF">EV146_10740</name>
</gene>
<dbReference type="Proteomes" id="UP000295689">
    <property type="component" value="Unassembled WGS sequence"/>
</dbReference>
<keyword evidence="5" id="KW-1185">Reference proteome</keyword>
<evidence type="ECO:0000256" key="1">
    <source>
        <dbReference type="ARBA" id="ARBA00005582"/>
    </source>
</evidence>
<dbReference type="EMBL" id="SLVV01000007">
    <property type="protein sequence ID" value="TCN24348.1"/>
    <property type="molecule type" value="Genomic_DNA"/>
</dbReference>
<dbReference type="SUPFAM" id="SSF55811">
    <property type="entry name" value="Nudix"/>
    <property type="match status" value="1"/>
</dbReference>
<comment type="similarity">
    <text evidence="1">Belongs to the Nudix hydrolase family.</text>
</comment>
<dbReference type="NCBIfam" id="TIGR02705">
    <property type="entry name" value="nudix_YtkD"/>
    <property type="match status" value="1"/>
</dbReference>
<dbReference type="InterPro" id="IPR020476">
    <property type="entry name" value="Nudix_hydrolase"/>
</dbReference>
<dbReference type="PROSITE" id="PS51462">
    <property type="entry name" value="NUDIX"/>
    <property type="match status" value="1"/>
</dbReference>
<protein>
    <submittedName>
        <fullName evidence="4">8-oxo-dGTP diphosphatase</fullName>
    </submittedName>
</protein>
<dbReference type="PANTHER" id="PTHR43736:SF1">
    <property type="entry name" value="DIHYDRONEOPTERIN TRIPHOSPHATE DIPHOSPHATASE"/>
    <property type="match status" value="1"/>
</dbReference>
<sequence>MEHFKDANGYEVVLSFNLNAFGREPDHVLVLCKYQESWLLTDHKLRGWEFPGGKKENGETLEQSAAREVYEETGGIVSKLSFLGEYQVSSEAPVGSFIKRIYYAEIDSIDPRNDYLETNGPVIESGDILAERIKPHYSFIMKDDVVRMCLLHLEAARR</sequence>
<dbReference type="InterPro" id="IPR014078">
    <property type="entry name" value="Nudix_YtkD"/>
</dbReference>
<evidence type="ECO:0000256" key="2">
    <source>
        <dbReference type="ARBA" id="ARBA00022801"/>
    </source>
</evidence>
<accession>A0A4R2BBQ2</accession>
<reference evidence="4 5" key="1">
    <citation type="journal article" date="2015" name="Stand. Genomic Sci.">
        <title>Genomic Encyclopedia of Bacterial and Archaeal Type Strains, Phase III: the genomes of soil and plant-associated and newly described type strains.</title>
        <authorList>
            <person name="Whitman W.B."/>
            <person name="Woyke T."/>
            <person name="Klenk H.P."/>
            <person name="Zhou Y."/>
            <person name="Lilburn T.G."/>
            <person name="Beck B.J."/>
            <person name="De Vos P."/>
            <person name="Vandamme P."/>
            <person name="Eisen J.A."/>
            <person name="Garrity G."/>
            <person name="Hugenholtz P."/>
            <person name="Kyrpides N.C."/>
        </authorList>
    </citation>
    <scope>NUCLEOTIDE SEQUENCE [LARGE SCALE GENOMIC DNA]</scope>
    <source>
        <strain evidence="4 5">CV53</strain>
    </source>
</reference>
<dbReference type="Pfam" id="PF00293">
    <property type="entry name" value="NUDIX"/>
    <property type="match status" value="1"/>
</dbReference>
<organism evidence="4 5">
    <name type="scientific">Mesobacillus foraminis</name>
    <dbReference type="NCBI Taxonomy" id="279826"/>
    <lineage>
        <taxon>Bacteria</taxon>
        <taxon>Bacillati</taxon>
        <taxon>Bacillota</taxon>
        <taxon>Bacilli</taxon>
        <taxon>Bacillales</taxon>
        <taxon>Bacillaceae</taxon>
        <taxon>Mesobacillus</taxon>
    </lineage>
</organism>
<dbReference type="GO" id="GO:0016787">
    <property type="term" value="F:hydrolase activity"/>
    <property type="evidence" value="ECO:0007669"/>
    <property type="project" value="UniProtKB-KW"/>
</dbReference>
<dbReference type="PRINTS" id="PR00502">
    <property type="entry name" value="NUDIXFAMILY"/>
</dbReference>
<comment type="caution">
    <text evidence="4">The sequence shown here is derived from an EMBL/GenBank/DDBJ whole genome shotgun (WGS) entry which is preliminary data.</text>
</comment>
<dbReference type="InterPro" id="IPR015797">
    <property type="entry name" value="NUDIX_hydrolase-like_dom_sf"/>
</dbReference>